<dbReference type="InterPro" id="IPR022755">
    <property type="entry name" value="Znf_C2H2_jaz"/>
</dbReference>
<dbReference type="PROSITE" id="PS50157">
    <property type="entry name" value="ZINC_FINGER_C2H2_2"/>
    <property type="match status" value="1"/>
</dbReference>
<dbReference type="SMART" id="SM00443">
    <property type="entry name" value="G_patch"/>
    <property type="match status" value="1"/>
</dbReference>
<evidence type="ECO:0008006" key="10">
    <source>
        <dbReference type="Google" id="ProtNLM"/>
    </source>
</evidence>
<dbReference type="GO" id="GO:0008270">
    <property type="term" value="F:zinc ion binding"/>
    <property type="evidence" value="ECO:0007669"/>
    <property type="project" value="UniProtKB-KW"/>
</dbReference>
<dbReference type="PROSITE" id="PS50174">
    <property type="entry name" value="G_PATCH"/>
    <property type="match status" value="1"/>
</dbReference>
<feature type="region of interest" description="Disordered" evidence="5">
    <location>
        <begin position="265"/>
        <end position="423"/>
    </location>
</feature>
<dbReference type="InterPro" id="IPR013087">
    <property type="entry name" value="Znf_C2H2_type"/>
</dbReference>
<evidence type="ECO:0000256" key="2">
    <source>
        <dbReference type="ARBA" id="ARBA00022771"/>
    </source>
</evidence>
<feature type="region of interest" description="Disordered" evidence="5">
    <location>
        <begin position="202"/>
        <end position="237"/>
    </location>
</feature>
<dbReference type="OrthoDB" id="4822at2759"/>
<feature type="domain" description="C2H2-type" evidence="6">
    <location>
        <begin position="179"/>
        <end position="208"/>
    </location>
</feature>
<keyword evidence="3" id="KW-0862">Zinc</keyword>
<dbReference type="Pfam" id="PF01585">
    <property type="entry name" value="G-patch"/>
    <property type="match status" value="1"/>
</dbReference>
<feature type="domain" description="G-patch" evidence="7">
    <location>
        <begin position="81"/>
        <end position="127"/>
    </location>
</feature>
<keyword evidence="2 4" id="KW-0863">Zinc-finger</keyword>
<feature type="compositionally biased region" description="Low complexity" evidence="5">
    <location>
        <begin position="336"/>
        <end position="355"/>
    </location>
</feature>
<feature type="compositionally biased region" description="Basic and acidic residues" evidence="5">
    <location>
        <begin position="219"/>
        <end position="237"/>
    </location>
</feature>
<evidence type="ECO:0000313" key="8">
    <source>
        <dbReference type="EMBL" id="KAF5337246.1"/>
    </source>
</evidence>
<proteinExistence type="predicted"/>
<gene>
    <name evidence="8" type="ORF">D9611_003242</name>
</gene>
<feature type="compositionally biased region" description="Polar residues" evidence="5">
    <location>
        <begin position="412"/>
        <end position="423"/>
    </location>
</feature>
<feature type="region of interest" description="Disordered" evidence="5">
    <location>
        <begin position="1"/>
        <end position="60"/>
    </location>
</feature>
<dbReference type="GO" id="GO:0003676">
    <property type="term" value="F:nucleic acid binding"/>
    <property type="evidence" value="ECO:0007669"/>
    <property type="project" value="InterPro"/>
</dbReference>
<feature type="compositionally biased region" description="Polar residues" evidence="5">
    <location>
        <begin position="360"/>
        <end position="372"/>
    </location>
</feature>
<dbReference type="SUPFAM" id="SSF57667">
    <property type="entry name" value="beta-beta-alpha zinc fingers"/>
    <property type="match status" value="1"/>
</dbReference>
<comment type="caution">
    <text evidence="8">The sequence shown here is derived from an EMBL/GenBank/DDBJ whole genome shotgun (WGS) entry which is preliminary data.</text>
</comment>
<dbReference type="SMART" id="SM00451">
    <property type="entry name" value="ZnF_U1"/>
    <property type="match status" value="1"/>
</dbReference>
<dbReference type="AlphaFoldDB" id="A0A8H5C9Z1"/>
<dbReference type="InterPro" id="IPR000467">
    <property type="entry name" value="G_patch_dom"/>
</dbReference>
<dbReference type="InterPro" id="IPR003604">
    <property type="entry name" value="Matrin/U1-like-C_Znf_C2H2"/>
</dbReference>
<keyword evidence="1" id="KW-0479">Metal-binding</keyword>
<evidence type="ECO:0000256" key="1">
    <source>
        <dbReference type="ARBA" id="ARBA00022723"/>
    </source>
</evidence>
<reference evidence="8 9" key="1">
    <citation type="journal article" date="2020" name="ISME J.">
        <title>Uncovering the hidden diversity of litter-decomposition mechanisms in mushroom-forming fungi.</title>
        <authorList>
            <person name="Floudas D."/>
            <person name="Bentzer J."/>
            <person name="Ahren D."/>
            <person name="Johansson T."/>
            <person name="Persson P."/>
            <person name="Tunlid A."/>
        </authorList>
    </citation>
    <scope>NUCLEOTIDE SEQUENCE [LARGE SCALE GENOMIC DNA]</scope>
    <source>
        <strain evidence="8 9">CBS 175.51</strain>
    </source>
</reference>
<dbReference type="PANTHER" id="PTHR47251">
    <property type="entry name" value="FINGER DOMAIN PROTEIN, PUTATIVE (AFU_ORTHOLOGUE AFUA_3G04180)-RELATED"/>
    <property type="match status" value="1"/>
</dbReference>
<evidence type="ECO:0000256" key="3">
    <source>
        <dbReference type="ARBA" id="ARBA00022833"/>
    </source>
</evidence>
<feature type="compositionally biased region" description="Pro residues" evidence="5">
    <location>
        <begin position="316"/>
        <end position="335"/>
    </location>
</feature>
<feature type="compositionally biased region" description="Pro residues" evidence="5">
    <location>
        <begin position="375"/>
        <end position="397"/>
    </location>
</feature>
<evidence type="ECO:0000259" key="6">
    <source>
        <dbReference type="PROSITE" id="PS50157"/>
    </source>
</evidence>
<dbReference type="Pfam" id="PF12171">
    <property type="entry name" value="zf-C2H2_jaz"/>
    <property type="match status" value="1"/>
</dbReference>
<organism evidence="8 9">
    <name type="scientific">Ephemerocybe angulata</name>
    <dbReference type="NCBI Taxonomy" id="980116"/>
    <lineage>
        <taxon>Eukaryota</taxon>
        <taxon>Fungi</taxon>
        <taxon>Dikarya</taxon>
        <taxon>Basidiomycota</taxon>
        <taxon>Agaricomycotina</taxon>
        <taxon>Agaricomycetes</taxon>
        <taxon>Agaricomycetidae</taxon>
        <taxon>Agaricales</taxon>
        <taxon>Agaricineae</taxon>
        <taxon>Psathyrellaceae</taxon>
        <taxon>Ephemerocybe</taxon>
    </lineage>
</organism>
<evidence type="ECO:0000313" key="9">
    <source>
        <dbReference type="Proteomes" id="UP000541558"/>
    </source>
</evidence>
<evidence type="ECO:0000256" key="4">
    <source>
        <dbReference type="PROSITE-ProRule" id="PRU00042"/>
    </source>
</evidence>
<dbReference type="Proteomes" id="UP000541558">
    <property type="component" value="Unassembled WGS sequence"/>
</dbReference>
<evidence type="ECO:0000259" key="7">
    <source>
        <dbReference type="PROSITE" id="PS50174"/>
    </source>
</evidence>
<dbReference type="PANTHER" id="PTHR47251:SF1">
    <property type="entry name" value="FINGER DOMAIN PROTEIN, PUTATIVE (AFU_ORTHOLOGUE AFUA_3G04180)-RELATED"/>
    <property type="match status" value="1"/>
</dbReference>
<name>A0A8H5C9Z1_9AGAR</name>
<accession>A0A8H5C9Z1</accession>
<evidence type="ECO:0000256" key="5">
    <source>
        <dbReference type="SAM" id="MobiDB-lite"/>
    </source>
</evidence>
<dbReference type="EMBL" id="JAACJK010000057">
    <property type="protein sequence ID" value="KAF5337246.1"/>
    <property type="molecule type" value="Genomic_DNA"/>
</dbReference>
<protein>
    <recommendedName>
        <fullName evidence="10">G-patch domain-containing protein</fullName>
    </recommendedName>
</protein>
<keyword evidence="9" id="KW-1185">Reference proteome</keyword>
<sequence length="423" mass="45821">MSASTIARWNAIPMNPEPANDNQHVTKRTRPEDEGSDDDVSLVSRSPSPDPDGMDVDPETYREHLRGPVHEVITVETKIKPENRGFALLAKMGWSAGQPLGLSGDGRVDPIPFQLKNDSTGIGKTTQDIRMIETTVSQRKGLDSERQRKETEDQRKAREELVARKAALESEITTTLRAFYCELCDKQFKNVSQYDEHTNSYAHHHKARLRDMNANARPTAKEDLDKRKEKERRREEKELRKIAAANGIKMPKPPVHASTSATLPISEAIPSSGPSTNEIAPAPPSEPKKGGWATVSLAGPQSGFKKSGWATVSSQPQPPQTAPPPPPSSPSPWPPASTSAQPSSVPSSHTSSAPAFRNAGWTSLDTGSSQQIPSQPAPAGPVPPATSQAPPMPPSEPPLQSAPRPSGGGWKQFQSSIKGKTRR</sequence>
<dbReference type="InterPro" id="IPR036236">
    <property type="entry name" value="Znf_C2H2_sf"/>
</dbReference>
<dbReference type="PROSITE" id="PS00028">
    <property type="entry name" value="ZINC_FINGER_C2H2_1"/>
    <property type="match status" value="1"/>
</dbReference>